<keyword evidence="6" id="KW-0675">Receptor</keyword>
<reference evidence="6 7" key="1">
    <citation type="journal article" date="2016" name="Front. Microbiol.">
        <title>Genomic Resource of Rice Seed Associated Bacteria.</title>
        <authorList>
            <person name="Midha S."/>
            <person name="Bansal K."/>
            <person name="Sharma S."/>
            <person name="Kumar N."/>
            <person name="Patil P.P."/>
            <person name="Chaudhry V."/>
            <person name="Patil P.B."/>
        </authorList>
    </citation>
    <scope>NUCLEOTIDE SEQUENCE [LARGE SCALE GENOMIC DNA]</scope>
    <source>
        <strain evidence="6 7">NS355</strain>
    </source>
</reference>
<evidence type="ECO:0000256" key="3">
    <source>
        <dbReference type="ARBA" id="ARBA00023237"/>
    </source>
</evidence>
<protein>
    <submittedName>
        <fullName evidence="6">TonB-dependent receptor</fullName>
    </submittedName>
</protein>
<dbReference type="Gene3D" id="2.40.170.20">
    <property type="entry name" value="TonB-dependent receptor, beta-barrel domain"/>
    <property type="match status" value="1"/>
</dbReference>
<dbReference type="OrthoDB" id="9768147at2"/>
<feature type="domain" description="TonB-dependent transporter Oar-like beta-barrel" evidence="5">
    <location>
        <begin position="249"/>
        <end position="311"/>
    </location>
</feature>
<dbReference type="InterPro" id="IPR057601">
    <property type="entry name" value="Oar-like_b-barrel"/>
</dbReference>
<accession>A0A147IJW1</accession>
<sequence>MRNSLFLGAAVVALAIPAAAAAQETTATIRGTVTAGGTAVPGAQITIINIPTNTRTTTQSGADGTFTQTGLQAGGPYTVEVTSPQGNKTVTDVFTVVQQAYTLPIDLTPATADAGAGADIVVTASAIRGAGVTSDGPQTVLTQADIAKVASVNRDIRDIERRDPFATIDLGNQGDRGGAVSFAGVNPRFNRFTINGVTVGDSFGLNQDASPTNRGPVPFDAISQVSVSIAPYDFRQSGFQGGAIDTVLLSGTNQLHGTGFYSQNTDGLTGDQIGSNRLNTAKFKSETYGATLRGPIIPDKLFFMVSGERNTDPRPFGTVIGSYANPAAISTAVSDVLNIANSRNLGAAAGDILGLNPRKDEKIVGRIDWNVTTGQRLSLSYINSFDSLVSQNNTSLTANAPTYGLSSNAYALTELLRAGIVQLNSDWTDNFSTEARALYKWYRRGQEPLLGRSIGQISVCDDAASTGSLTGCSNAVPRISFGPDSARQTNQLFTDTWGGQLVGRYTAGTHQVQALIDVAQNRTFNNFVQNSLGSWYFDSLADFRAGNANQLQFAAPIAGVSAAADFRYTTISLGLQDEWQVTDALSLTYGARYTMYAMGERPVYNPFFNQRYGFPNTNTYNGLDQFEPRISFDWKPTDILGGGLKVRGGAGIFGGGLPDIFMSNSFSNTITTSAITITRSAPGLNICSGGIPDAICQAALNNVSGNVPTAVAQYAANTTNPTNLSRTNTGAIAPNFHLPRSLKATLSADYRLFGINFGADYLYTKNVDGVIFTDLRAVPVGLMPDGRVRYGSATIFADPNYDILATNSSQGYSHVIVARFDKEFDWGLQFGGSFTRQWVKDVGNATSSTINSNYRNQFYGIDPNNPAYGTSADQIKWQFKYSLGYDHAFFGDYKTRIQLFGETRAGRAYSYTMFDNSNNVRSPVFGTVLSGSAPTNLLYVPTGLNDARVSYGDSSTTGGLTAAQTAQALDAYINANPDLAKYRGMIVPKNTGRNRAFTRIDLHLEQEIPTFIGRSRVAVFADINNLPNLINKDWGGLRQLGFPYGASPITVQCLTTAGNPSNGGTVATTTAQPCAQYRYTSFTNPNTQAVSFNQSLYQIRIGARFSF</sequence>
<comment type="subcellular location">
    <subcellularLocation>
        <location evidence="1">Cell outer membrane</location>
    </subcellularLocation>
</comment>
<dbReference type="InterPro" id="IPR037066">
    <property type="entry name" value="Plug_dom_sf"/>
</dbReference>
<evidence type="ECO:0000313" key="7">
    <source>
        <dbReference type="Proteomes" id="UP000073923"/>
    </source>
</evidence>
<organism evidence="6 7">
    <name type="scientific">Sphingomonas yabuuchiae</name>
    <dbReference type="NCBI Taxonomy" id="172044"/>
    <lineage>
        <taxon>Bacteria</taxon>
        <taxon>Pseudomonadati</taxon>
        <taxon>Pseudomonadota</taxon>
        <taxon>Alphaproteobacteria</taxon>
        <taxon>Sphingomonadales</taxon>
        <taxon>Sphingomonadaceae</taxon>
        <taxon>Sphingomonas</taxon>
    </lineage>
</organism>
<evidence type="ECO:0000256" key="1">
    <source>
        <dbReference type="ARBA" id="ARBA00004442"/>
    </source>
</evidence>
<name>A0A147IJW1_9SPHN</name>
<keyword evidence="4" id="KW-0732">Signal</keyword>
<keyword evidence="3" id="KW-0998">Cell outer membrane</keyword>
<comment type="caution">
    <text evidence="6">The sequence shown here is derived from an EMBL/GenBank/DDBJ whole genome shotgun (WGS) entry which is preliminary data.</text>
</comment>
<evidence type="ECO:0000256" key="2">
    <source>
        <dbReference type="ARBA" id="ARBA00023136"/>
    </source>
</evidence>
<dbReference type="InterPro" id="IPR036942">
    <property type="entry name" value="Beta-barrel_TonB_sf"/>
</dbReference>
<dbReference type="AlphaFoldDB" id="A0A147IJW1"/>
<dbReference type="GO" id="GO:0009279">
    <property type="term" value="C:cell outer membrane"/>
    <property type="evidence" value="ECO:0007669"/>
    <property type="project" value="UniProtKB-SubCell"/>
</dbReference>
<evidence type="ECO:0000256" key="4">
    <source>
        <dbReference type="SAM" id="SignalP"/>
    </source>
</evidence>
<dbReference type="SUPFAM" id="SSF56935">
    <property type="entry name" value="Porins"/>
    <property type="match status" value="1"/>
</dbReference>
<dbReference type="Pfam" id="PF25183">
    <property type="entry name" value="OMP_b-brl_4"/>
    <property type="match status" value="2"/>
</dbReference>
<keyword evidence="2" id="KW-0472">Membrane</keyword>
<dbReference type="Pfam" id="PF13620">
    <property type="entry name" value="CarboxypepD_reg"/>
    <property type="match status" value="1"/>
</dbReference>
<dbReference type="RefSeq" id="WP_058746821.1">
    <property type="nucleotide sequence ID" value="NZ_LDTF01000123.1"/>
</dbReference>
<proteinExistence type="predicted"/>
<feature type="signal peptide" evidence="4">
    <location>
        <begin position="1"/>
        <end position="22"/>
    </location>
</feature>
<dbReference type="Gene3D" id="2.60.40.1120">
    <property type="entry name" value="Carboxypeptidase-like, regulatory domain"/>
    <property type="match status" value="1"/>
</dbReference>
<dbReference type="Proteomes" id="UP000073923">
    <property type="component" value="Unassembled WGS sequence"/>
</dbReference>
<evidence type="ECO:0000313" key="6">
    <source>
        <dbReference type="EMBL" id="KTT93797.1"/>
    </source>
</evidence>
<dbReference type="PATRIC" id="fig|172044.3.peg.411"/>
<gene>
    <name evidence="6" type="ORF">NS355_17370</name>
</gene>
<feature type="domain" description="TonB-dependent transporter Oar-like beta-barrel" evidence="5">
    <location>
        <begin position="325"/>
        <end position="1031"/>
    </location>
</feature>
<dbReference type="Gene3D" id="2.170.130.10">
    <property type="entry name" value="TonB-dependent receptor, plug domain"/>
    <property type="match status" value="1"/>
</dbReference>
<feature type="chain" id="PRO_5007548608" evidence="4">
    <location>
        <begin position="23"/>
        <end position="1107"/>
    </location>
</feature>
<dbReference type="EMBL" id="LDTF01000123">
    <property type="protein sequence ID" value="KTT93797.1"/>
    <property type="molecule type" value="Genomic_DNA"/>
</dbReference>
<evidence type="ECO:0000259" key="5">
    <source>
        <dbReference type="Pfam" id="PF25183"/>
    </source>
</evidence>
<dbReference type="SUPFAM" id="SSF49478">
    <property type="entry name" value="Cna protein B-type domain"/>
    <property type="match status" value="1"/>
</dbReference>